<proteinExistence type="predicted"/>
<gene>
    <name evidence="2" type="ORF">UFOVP361_80</name>
</gene>
<evidence type="ECO:0000256" key="1">
    <source>
        <dbReference type="SAM" id="MobiDB-lite"/>
    </source>
</evidence>
<feature type="region of interest" description="Disordered" evidence="1">
    <location>
        <begin position="1"/>
        <end position="45"/>
    </location>
</feature>
<accession>A0A6J7WWZ3</accession>
<evidence type="ECO:0000313" key="2">
    <source>
        <dbReference type="EMBL" id="CAB5222280.1"/>
    </source>
</evidence>
<name>A0A6J7WWZ3_9CAUD</name>
<reference evidence="2" key="1">
    <citation type="submission" date="2020-05" db="EMBL/GenBank/DDBJ databases">
        <authorList>
            <person name="Chiriac C."/>
            <person name="Salcher M."/>
            <person name="Ghai R."/>
            <person name="Kavagutti S V."/>
        </authorList>
    </citation>
    <scope>NUCLEOTIDE SEQUENCE</scope>
</reference>
<dbReference type="EMBL" id="LR798301">
    <property type="protein sequence ID" value="CAB5222280.1"/>
    <property type="molecule type" value="Genomic_DNA"/>
</dbReference>
<protein>
    <submittedName>
        <fullName evidence="2">Uncharacterized protein</fullName>
    </submittedName>
</protein>
<organism evidence="2">
    <name type="scientific">uncultured Caudovirales phage</name>
    <dbReference type="NCBI Taxonomy" id="2100421"/>
    <lineage>
        <taxon>Viruses</taxon>
        <taxon>Duplodnaviria</taxon>
        <taxon>Heunggongvirae</taxon>
        <taxon>Uroviricota</taxon>
        <taxon>Caudoviricetes</taxon>
        <taxon>Peduoviridae</taxon>
        <taxon>Maltschvirus</taxon>
        <taxon>Maltschvirus maltsch</taxon>
    </lineage>
</organism>
<sequence>MATRKPSTRNNSRYWRKRDQVRPISPMGGGQGGMLSSTASNTGLR</sequence>
<feature type="compositionally biased region" description="Polar residues" evidence="1">
    <location>
        <begin position="34"/>
        <end position="45"/>
    </location>
</feature>